<evidence type="ECO:0000313" key="5">
    <source>
        <dbReference type="EMBL" id="CAB4996513.1"/>
    </source>
</evidence>
<evidence type="ECO:0000313" key="6">
    <source>
        <dbReference type="EMBL" id="CAB5035406.1"/>
    </source>
</evidence>
<evidence type="ECO:0000256" key="2">
    <source>
        <dbReference type="SAM" id="Phobius"/>
    </source>
</evidence>
<reference evidence="3" key="1">
    <citation type="submission" date="2020-05" db="EMBL/GenBank/DDBJ databases">
        <authorList>
            <person name="Chiriac C."/>
            <person name="Salcher M."/>
            <person name="Ghai R."/>
            <person name="Kavagutti S V."/>
        </authorList>
    </citation>
    <scope>NUCLEOTIDE SEQUENCE</scope>
</reference>
<feature type="region of interest" description="Disordered" evidence="1">
    <location>
        <begin position="1"/>
        <end position="38"/>
    </location>
</feature>
<dbReference type="EMBL" id="CAFBQW010000125">
    <property type="protein sequence ID" value="CAB5067229.1"/>
    <property type="molecule type" value="Genomic_DNA"/>
</dbReference>
<proteinExistence type="predicted"/>
<dbReference type="EMBL" id="CAFBOG010000244">
    <property type="protein sequence ID" value="CAB4996513.1"/>
    <property type="molecule type" value="Genomic_DNA"/>
</dbReference>
<keyword evidence="2" id="KW-1133">Transmembrane helix</keyword>
<dbReference type="EMBL" id="CAFBPW010000122">
    <property type="protein sequence ID" value="CAB5035406.1"/>
    <property type="molecule type" value="Genomic_DNA"/>
</dbReference>
<accession>A0A6J6QV58</accession>
<protein>
    <submittedName>
        <fullName evidence="3">Unannotated protein</fullName>
    </submittedName>
</protein>
<evidence type="ECO:0000256" key="1">
    <source>
        <dbReference type="SAM" id="MobiDB-lite"/>
    </source>
</evidence>
<keyword evidence="2" id="KW-0472">Membrane</keyword>
<evidence type="ECO:0000313" key="3">
    <source>
        <dbReference type="EMBL" id="CAB4715731.1"/>
    </source>
</evidence>
<feature type="transmembrane region" description="Helical" evidence="2">
    <location>
        <begin position="65"/>
        <end position="88"/>
    </location>
</feature>
<gene>
    <name evidence="3" type="ORF">UFOPK2582_01656</name>
    <name evidence="4" type="ORF">UFOPK3046_01002</name>
    <name evidence="5" type="ORF">UFOPK3914_01892</name>
    <name evidence="6" type="ORF">UFOPK4173_01107</name>
    <name evidence="7" type="ORF">UFOPK4354_01157</name>
</gene>
<dbReference type="AlphaFoldDB" id="A0A6J6QV58"/>
<evidence type="ECO:0000313" key="7">
    <source>
        <dbReference type="EMBL" id="CAB5067229.1"/>
    </source>
</evidence>
<organism evidence="3">
    <name type="scientific">freshwater metagenome</name>
    <dbReference type="NCBI Taxonomy" id="449393"/>
    <lineage>
        <taxon>unclassified sequences</taxon>
        <taxon>metagenomes</taxon>
        <taxon>ecological metagenomes</taxon>
    </lineage>
</organism>
<sequence>MSDDPTGQFTPPPVPPPYNPAPTGPPSAPPTAWGESTLGSAAVPTTQGFAAQPATAEPKKSRAGLIIGMLVILALVAGAAFVGVATVLNSGPELALTVRTCQIEADGSLTATGSYTGASDSTSLVVKFIEVTTKDLVASDKVTEIRSTGNGNWEGTGKAGDSVQQVTCEITSTKS</sequence>
<keyword evidence="2" id="KW-0812">Transmembrane</keyword>
<dbReference type="EMBL" id="CAFAAQ010000080">
    <property type="protein sequence ID" value="CAB4808682.1"/>
    <property type="molecule type" value="Genomic_DNA"/>
</dbReference>
<dbReference type="EMBL" id="CAEZXS010000271">
    <property type="protein sequence ID" value="CAB4715731.1"/>
    <property type="molecule type" value="Genomic_DNA"/>
</dbReference>
<feature type="compositionally biased region" description="Pro residues" evidence="1">
    <location>
        <begin position="10"/>
        <end position="29"/>
    </location>
</feature>
<name>A0A6J6QV58_9ZZZZ</name>
<evidence type="ECO:0000313" key="4">
    <source>
        <dbReference type="EMBL" id="CAB4808682.1"/>
    </source>
</evidence>